<dbReference type="Gene3D" id="3.40.50.410">
    <property type="entry name" value="von Willebrand factor, type A domain"/>
    <property type="match status" value="1"/>
</dbReference>
<dbReference type="PROSITE" id="PS50234">
    <property type="entry name" value="VWFA"/>
    <property type="match status" value="1"/>
</dbReference>
<comment type="caution">
    <text evidence="3">The sequence shown here is derived from an EMBL/GenBank/DDBJ whole genome shotgun (WGS) entry which is preliminary data.</text>
</comment>
<dbReference type="InterPro" id="IPR051928">
    <property type="entry name" value="NorD/CobT"/>
</dbReference>
<dbReference type="eggNOG" id="COG4548">
    <property type="taxonomic scope" value="Bacteria"/>
</dbReference>
<reference evidence="3 4" key="1">
    <citation type="journal article" date="2012" name="J. Bacteriol.">
        <title>Genome Sequence of Nitratireductor indicus Type Strain C115.</title>
        <authorList>
            <person name="Lai Q."/>
            <person name="Li G."/>
            <person name="Yu Z."/>
            <person name="Shao Z."/>
        </authorList>
    </citation>
    <scope>NUCLEOTIDE SEQUENCE [LARGE SCALE GENOMIC DNA]</scope>
    <source>
        <strain evidence="3 4">C115</strain>
    </source>
</reference>
<feature type="domain" description="VWFA" evidence="2">
    <location>
        <begin position="560"/>
        <end position="748"/>
    </location>
</feature>
<proteinExistence type="predicted"/>
<accession>K2PM77</accession>
<protein>
    <recommendedName>
        <fullName evidence="2">VWFA domain-containing protein</fullName>
    </recommendedName>
</protein>
<dbReference type="InterPro" id="IPR036465">
    <property type="entry name" value="vWFA_dom_sf"/>
</dbReference>
<gene>
    <name evidence="3" type="ORF">NA8A_11530</name>
</gene>
<evidence type="ECO:0000256" key="1">
    <source>
        <dbReference type="SAM" id="MobiDB-lite"/>
    </source>
</evidence>
<dbReference type="RefSeq" id="WP_009450466.1">
    <property type="nucleotide sequence ID" value="NZ_AMSI01000007.1"/>
</dbReference>
<evidence type="ECO:0000259" key="2">
    <source>
        <dbReference type="PROSITE" id="PS50234"/>
    </source>
</evidence>
<dbReference type="PANTHER" id="PTHR41248:SF1">
    <property type="entry name" value="NORD PROTEIN"/>
    <property type="match status" value="1"/>
</dbReference>
<dbReference type="InterPro" id="IPR002035">
    <property type="entry name" value="VWF_A"/>
</dbReference>
<evidence type="ECO:0000313" key="3">
    <source>
        <dbReference type="EMBL" id="EKF42177.1"/>
    </source>
</evidence>
<feature type="region of interest" description="Disordered" evidence="1">
    <location>
        <begin position="415"/>
        <end position="439"/>
    </location>
</feature>
<dbReference type="Proteomes" id="UP000007374">
    <property type="component" value="Unassembled WGS sequence"/>
</dbReference>
<dbReference type="PANTHER" id="PTHR41248">
    <property type="entry name" value="NORD PROTEIN"/>
    <property type="match status" value="1"/>
</dbReference>
<dbReference type="CDD" id="cd01454">
    <property type="entry name" value="vWA_norD_type"/>
    <property type="match status" value="1"/>
</dbReference>
<name>K2PM77_9HYPH</name>
<dbReference type="SMART" id="SM00327">
    <property type="entry name" value="VWA"/>
    <property type="match status" value="1"/>
</dbReference>
<organism evidence="3 4">
    <name type="scientific">Nitratireductor indicus C115</name>
    <dbReference type="NCBI Taxonomy" id="1231190"/>
    <lineage>
        <taxon>Bacteria</taxon>
        <taxon>Pseudomonadati</taxon>
        <taxon>Pseudomonadota</taxon>
        <taxon>Alphaproteobacteria</taxon>
        <taxon>Hyphomicrobiales</taxon>
        <taxon>Phyllobacteriaceae</taxon>
        <taxon>Nitratireductor</taxon>
    </lineage>
</organism>
<dbReference type="EMBL" id="AMSI01000007">
    <property type="protein sequence ID" value="EKF42177.1"/>
    <property type="molecule type" value="Genomic_DNA"/>
</dbReference>
<dbReference type="OrthoDB" id="9758211at2"/>
<evidence type="ECO:0000313" key="4">
    <source>
        <dbReference type="Proteomes" id="UP000007374"/>
    </source>
</evidence>
<dbReference type="Pfam" id="PF00092">
    <property type="entry name" value="VWA"/>
    <property type="match status" value="1"/>
</dbReference>
<dbReference type="STRING" id="721133.SAMN05216176_107196"/>
<dbReference type="AlphaFoldDB" id="K2PM77"/>
<dbReference type="SUPFAM" id="SSF53300">
    <property type="entry name" value="vWA-like"/>
    <property type="match status" value="1"/>
</dbReference>
<keyword evidence="4" id="KW-1185">Reference proteome</keyword>
<dbReference type="PATRIC" id="fig|1231190.3.peg.2400"/>
<sequence>MDIGHRVRSADDEAVSMKEARAFPGEWCSAWQTARERIEQAGYGRAVSYAYRRHGVDLALQASPQSALRLGRCVSELAIRAGRRAAARVPEAALAAAVRFSLPDDLARWFEQVELTARQAPESVLALLDGTSQLLAVLDGAGFEAFIRMGLAAGRGKPERRLAFFRREDDEARHFLDREAGMTDFLALEGRLKAYFTALWGLRPAIREVPRDAPDHLRRRVGFGGGVIRVPPAFAGFAAEESRNLYLAAMAHVGAHHRFTTKPFPLGKLKPLQVAMISLIEDARVERLAMAQMPGLAALWRPFHVARPGGAGIAVSLMARLARALIDSGYEDPDGWVVKGRRLFDEAFAVDPQDQEFSRHIGGLLGNDLGQMRLQFDAKSYVVQPAYRDDNLGLWDFADQEEQAAFEMEQTVETARIETEERDEGEADRQEPDPEQQEELNRLSLRAAEDDGVLAARYPEFDHVTGRERPEWCALREYAPKAVAPMAITRMLEKRADLTERLKALISASRISRQEHVRRQTDGEFLDLDACIEAAITRRMGEAPDPRVHGRYERRSRDLSVHLLIDVSHSTGDAVAGAAGSVLDVERLAAALMAQAMDGLGDPFAIAAFCSDTREDVRYLRVKDFARPYDNAARARLAGLQSGLSTRLGAAIRHAGADLARQQTYRRLLLLITDGEPSDVDVDDGDYLVEDARAAVHSLNRTGIDVFCIALDSDAESYAERIFGRRNVVAFSNIERLPEKLPALYLRLIA</sequence>